<dbReference type="RefSeq" id="WP_145180653.1">
    <property type="nucleotide sequence ID" value="NZ_CP036266.1"/>
</dbReference>
<protein>
    <recommendedName>
        <fullName evidence="3">Carboxypeptidase regulatory-like domain-containing protein</fullName>
    </recommendedName>
</protein>
<dbReference type="EMBL" id="CP036266">
    <property type="protein sequence ID" value="QDT18828.1"/>
    <property type="molecule type" value="Genomic_DNA"/>
</dbReference>
<proteinExistence type="predicted"/>
<dbReference type="Proteomes" id="UP000320421">
    <property type="component" value="Chromosome"/>
</dbReference>
<dbReference type="PROSITE" id="PS51257">
    <property type="entry name" value="PROKAR_LIPOPROTEIN"/>
    <property type="match status" value="1"/>
</dbReference>
<keyword evidence="2" id="KW-1185">Reference proteome</keyword>
<dbReference type="AlphaFoldDB" id="A0A517PHH7"/>
<evidence type="ECO:0000313" key="1">
    <source>
        <dbReference type="EMBL" id="QDT18828.1"/>
    </source>
</evidence>
<accession>A0A517PHH7</accession>
<sequence>MFQISARAPFALTLIGCSLLSGCFGGSAEHIERASVSGTVTLDGKPLPAGNILFVPDVDASGNPLRGKAVQATITDGAYKIPAEQGPAVGNNKVQITATRKTGKFQESDGQKIEIEKQYLPAKYNASTTLKQDIAAGENTADFTLEAK</sequence>
<gene>
    <name evidence="1" type="ORF">HG66A1_05900</name>
</gene>
<reference evidence="1 2" key="1">
    <citation type="submission" date="2019-02" db="EMBL/GenBank/DDBJ databases">
        <title>Deep-cultivation of Planctomycetes and their phenomic and genomic characterization uncovers novel biology.</title>
        <authorList>
            <person name="Wiegand S."/>
            <person name="Jogler M."/>
            <person name="Boedeker C."/>
            <person name="Pinto D."/>
            <person name="Vollmers J."/>
            <person name="Rivas-Marin E."/>
            <person name="Kohn T."/>
            <person name="Peeters S.H."/>
            <person name="Heuer A."/>
            <person name="Rast P."/>
            <person name="Oberbeckmann S."/>
            <person name="Bunk B."/>
            <person name="Jeske O."/>
            <person name="Meyerdierks A."/>
            <person name="Storesund J.E."/>
            <person name="Kallscheuer N."/>
            <person name="Luecker S."/>
            <person name="Lage O.M."/>
            <person name="Pohl T."/>
            <person name="Merkel B.J."/>
            <person name="Hornburger P."/>
            <person name="Mueller R.-W."/>
            <person name="Bruemmer F."/>
            <person name="Labrenz M."/>
            <person name="Spormann A.M."/>
            <person name="Op den Camp H."/>
            <person name="Overmann J."/>
            <person name="Amann R."/>
            <person name="Jetten M.S.M."/>
            <person name="Mascher T."/>
            <person name="Medema M.H."/>
            <person name="Devos D.P."/>
            <person name="Kaster A.-K."/>
            <person name="Ovreas L."/>
            <person name="Rohde M."/>
            <person name="Galperin M.Y."/>
            <person name="Jogler C."/>
        </authorList>
    </citation>
    <scope>NUCLEOTIDE SEQUENCE [LARGE SCALE GENOMIC DNA]</scope>
    <source>
        <strain evidence="1 2">HG66A1</strain>
    </source>
</reference>
<evidence type="ECO:0008006" key="3">
    <source>
        <dbReference type="Google" id="ProtNLM"/>
    </source>
</evidence>
<evidence type="ECO:0000313" key="2">
    <source>
        <dbReference type="Proteomes" id="UP000320421"/>
    </source>
</evidence>
<organism evidence="1 2">
    <name type="scientific">Gimesia chilikensis</name>
    <dbReference type="NCBI Taxonomy" id="2605989"/>
    <lineage>
        <taxon>Bacteria</taxon>
        <taxon>Pseudomonadati</taxon>
        <taxon>Planctomycetota</taxon>
        <taxon>Planctomycetia</taxon>
        <taxon>Planctomycetales</taxon>
        <taxon>Planctomycetaceae</taxon>
        <taxon>Gimesia</taxon>
    </lineage>
</organism>
<dbReference type="OrthoDB" id="289368at2"/>
<name>A0A517PHH7_9PLAN</name>